<dbReference type="GO" id="GO:0006629">
    <property type="term" value="P:lipid metabolic process"/>
    <property type="evidence" value="ECO:0007669"/>
    <property type="project" value="InterPro"/>
</dbReference>
<dbReference type="OrthoDB" id="1109286at2759"/>
<accession>A0A8X7VIM1</accession>
<dbReference type="AlphaFoldDB" id="A0A8X7VIM1"/>
<evidence type="ECO:0000313" key="2">
    <source>
        <dbReference type="Proteomes" id="UP000886595"/>
    </source>
</evidence>
<name>A0A8X7VIM1_BRACI</name>
<evidence type="ECO:0008006" key="3">
    <source>
        <dbReference type="Google" id="ProtNLM"/>
    </source>
</evidence>
<comment type="caution">
    <text evidence="1">The sequence shown here is derived from an EMBL/GenBank/DDBJ whole genome shotgun (WGS) entry which is preliminary data.</text>
</comment>
<dbReference type="Gene3D" id="3.40.50.1820">
    <property type="entry name" value="alpha/beta hydrolase"/>
    <property type="match status" value="1"/>
</dbReference>
<dbReference type="Proteomes" id="UP000886595">
    <property type="component" value="Unassembled WGS sequence"/>
</dbReference>
<dbReference type="Pfam" id="PF26363">
    <property type="entry name" value="Phospholipase-like"/>
    <property type="match status" value="1"/>
</dbReference>
<sequence>MGRGATDADSDTFSISDPKLLTHVCWNNSYHRTAVVSCLVKGVPTMQRDKAKKRKPRLAKPWCESFGFSVLETLTNRDDGSIYGAVYEYEHYKKTPHLGKPPRYVIAFRGTMLTPETWKSDVKQNCRCFFNILNQGRRFDNAIQAIKNVLSYHNVKTESVWLAGHSLGAGIALLAGKTMARSGFHLKTYAFNPPHSGLPLEQIFDSEILKGGVRIARSFSKTAVASFFDLQIQEDDPRTRPWTPYLFVNPADPICSAYIASKIESDGARISFRSLVLGRRTPSSPSDFPGEPIQFLWSADMTVNKNVMADSHGLKQWWEPELEAALGEEWEIHRIRPYI</sequence>
<gene>
    <name evidence="1" type="ORF">Bca52824_023405</name>
</gene>
<dbReference type="EMBL" id="JAAMPC010000005">
    <property type="protein sequence ID" value="KAG2311848.1"/>
    <property type="molecule type" value="Genomic_DNA"/>
</dbReference>
<dbReference type="GO" id="GO:0016787">
    <property type="term" value="F:hydrolase activity"/>
    <property type="evidence" value="ECO:0007669"/>
    <property type="project" value="UniProtKB-KW"/>
</dbReference>
<dbReference type="InterPro" id="IPR029058">
    <property type="entry name" value="AB_hydrolase_fold"/>
</dbReference>
<reference evidence="1 2" key="1">
    <citation type="submission" date="2020-02" db="EMBL/GenBank/DDBJ databases">
        <authorList>
            <person name="Ma Q."/>
            <person name="Huang Y."/>
            <person name="Song X."/>
            <person name="Pei D."/>
        </authorList>
    </citation>
    <scope>NUCLEOTIDE SEQUENCE [LARGE SCALE GENOMIC DNA]</scope>
    <source>
        <strain evidence="1">Sxm20200214</strain>
        <tissue evidence="1">Leaf</tissue>
    </source>
</reference>
<evidence type="ECO:0000313" key="1">
    <source>
        <dbReference type="EMBL" id="KAG2311848.1"/>
    </source>
</evidence>
<proteinExistence type="predicted"/>
<dbReference type="PANTHER" id="PTHR31479">
    <property type="entry name" value="ALPHA/BETA-HYDROLASES SUPERFAMILY PROTEIN"/>
    <property type="match status" value="1"/>
</dbReference>
<keyword evidence="2" id="KW-1185">Reference proteome</keyword>
<protein>
    <recommendedName>
        <fullName evidence="3">Fungal lipase-like domain-containing protein</fullName>
    </recommendedName>
</protein>
<dbReference type="SUPFAM" id="SSF53474">
    <property type="entry name" value="alpha/beta-Hydrolases"/>
    <property type="match status" value="1"/>
</dbReference>
<dbReference type="PANTHER" id="PTHR31479:SF14">
    <property type="entry name" value="GB|AAD29063.1"/>
    <property type="match status" value="1"/>
</dbReference>
<organism evidence="1 2">
    <name type="scientific">Brassica carinata</name>
    <name type="common">Ethiopian mustard</name>
    <name type="synonym">Abyssinian cabbage</name>
    <dbReference type="NCBI Taxonomy" id="52824"/>
    <lineage>
        <taxon>Eukaryota</taxon>
        <taxon>Viridiplantae</taxon>
        <taxon>Streptophyta</taxon>
        <taxon>Embryophyta</taxon>
        <taxon>Tracheophyta</taxon>
        <taxon>Spermatophyta</taxon>
        <taxon>Magnoliopsida</taxon>
        <taxon>eudicotyledons</taxon>
        <taxon>Gunneridae</taxon>
        <taxon>Pentapetalae</taxon>
        <taxon>rosids</taxon>
        <taxon>malvids</taxon>
        <taxon>Brassicales</taxon>
        <taxon>Brassicaceae</taxon>
        <taxon>Brassiceae</taxon>
        <taxon>Brassica</taxon>
    </lineage>
</organism>